<dbReference type="EMBL" id="OU503052">
    <property type="protein sequence ID" value="CAI9780894.1"/>
    <property type="molecule type" value="Genomic_DNA"/>
</dbReference>
<dbReference type="GO" id="GO:0005956">
    <property type="term" value="C:protein kinase CK2 complex"/>
    <property type="evidence" value="ECO:0007669"/>
    <property type="project" value="TreeGrafter"/>
</dbReference>
<protein>
    <recommendedName>
        <fullName evidence="1">non-specific serine/threonine protein kinase</fullName>
        <ecNumber evidence="1">2.7.11.1</ecNumber>
    </recommendedName>
</protein>
<evidence type="ECO:0000256" key="1">
    <source>
        <dbReference type="ARBA" id="ARBA00012513"/>
    </source>
</evidence>
<name>A0AAD2E849_9LAMI</name>
<evidence type="ECO:0000256" key="6">
    <source>
        <dbReference type="ARBA" id="ARBA00022840"/>
    </source>
</evidence>
<dbReference type="Gene3D" id="1.10.510.10">
    <property type="entry name" value="Transferase(Phosphotransferase) domain 1"/>
    <property type="match status" value="1"/>
</dbReference>
<proteinExistence type="predicted"/>
<reference evidence="9" key="1">
    <citation type="submission" date="2023-05" db="EMBL/GenBank/DDBJ databases">
        <authorList>
            <person name="Huff M."/>
        </authorList>
    </citation>
    <scope>NUCLEOTIDE SEQUENCE</scope>
</reference>
<evidence type="ECO:0000256" key="5">
    <source>
        <dbReference type="ARBA" id="ARBA00022777"/>
    </source>
</evidence>
<dbReference type="PANTHER" id="PTHR24054:SF0">
    <property type="entry name" value="CASEIN KINASE II SUBUNIT ALPHA"/>
    <property type="match status" value="1"/>
</dbReference>
<dbReference type="GO" id="GO:0051726">
    <property type="term" value="P:regulation of cell cycle"/>
    <property type="evidence" value="ECO:0007669"/>
    <property type="project" value="TreeGrafter"/>
</dbReference>
<dbReference type="AlphaFoldDB" id="A0AAD2E849"/>
<evidence type="ECO:0000256" key="3">
    <source>
        <dbReference type="ARBA" id="ARBA00022679"/>
    </source>
</evidence>
<gene>
    <name evidence="9" type="ORF">FPE_LOCUS28324</name>
</gene>
<dbReference type="InterPro" id="IPR045216">
    <property type="entry name" value="CK2_alpha"/>
</dbReference>
<sequence>METLRYFKGPELLVDLQYCDYSLNIWNLGCMFAGMIFRKELFFYGHDICSCLHPRTEARRNASILHAFILGWRHEEIELSTSPIKSRHHLILQVTESRYNLISTRGIPPSKDEDMDGDMSPSLDGGIGGKDGGIFPYLHPWMET</sequence>
<evidence type="ECO:0000256" key="8">
    <source>
        <dbReference type="ARBA" id="ARBA00048679"/>
    </source>
</evidence>
<evidence type="ECO:0000256" key="2">
    <source>
        <dbReference type="ARBA" id="ARBA00022527"/>
    </source>
</evidence>
<evidence type="ECO:0000256" key="4">
    <source>
        <dbReference type="ARBA" id="ARBA00022741"/>
    </source>
</evidence>
<keyword evidence="6" id="KW-0067">ATP-binding</keyword>
<organism evidence="9 10">
    <name type="scientific">Fraxinus pennsylvanica</name>
    <dbReference type="NCBI Taxonomy" id="56036"/>
    <lineage>
        <taxon>Eukaryota</taxon>
        <taxon>Viridiplantae</taxon>
        <taxon>Streptophyta</taxon>
        <taxon>Embryophyta</taxon>
        <taxon>Tracheophyta</taxon>
        <taxon>Spermatophyta</taxon>
        <taxon>Magnoliopsida</taxon>
        <taxon>eudicotyledons</taxon>
        <taxon>Gunneridae</taxon>
        <taxon>Pentapetalae</taxon>
        <taxon>asterids</taxon>
        <taxon>lamiids</taxon>
        <taxon>Lamiales</taxon>
        <taxon>Oleaceae</taxon>
        <taxon>Oleeae</taxon>
        <taxon>Fraxinus</taxon>
    </lineage>
</organism>
<dbReference type="GO" id="GO:0005634">
    <property type="term" value="C:nucleus"/>
    <property type="evidence" value="ECO:0007669"/>
    <property type="project" value="TreeGrafter"/>
</dbReference>
<keyword evidence="2" id="KW-0723">Serine/threonine-protein kinase</keyword>
<accession>A0AAD2E849</accession>
<evidence type="ECO:0000256" key="7">
    <source>
        <dbReference type="ARBA" id="ARBA00047899"/>
    </source>
</evidence>
<dbReference type="InterPro" id="IPR011009">
    <property type="entry name" value="Kinase-like_dom_sf"/>
</dbReference>
<dbReference type="SUPFAM" id="SSF56112">
    <property type="entry name" value="Protein kinase-like (PK-like)"/>
    <property type="match status" value="1"/>
</dbReference>
<comment type="catalytic activity">
    <reaction evidence="7">
        <text>L-threonyl-[protein] + ATP = O-phospho-L-threonyl-[protein] + ADP + H(+)</text>
        <dbReference type="Rhea" id="RHEA:46608"/>
        <dbReference type="Rhea" id="RHEA-COMP:11060"/>
        <dbReference type="Rhea" id="RHEA-COMP:11605"/>
        <dbReference type="ChEBI" id="CHEBI:15378"/>
        <dbReference type="ChEBI" id="CHEBI:30013"/>
        <dbReference type="ChEBI" id="CHEBI:30616"/>
        <dbReference type="ChEBI" id="CHEBI:61977"/>
        <dbReference type="ChEBI" id="CHEBI:456216"/>
        <dbReference type="EC" id="2.7.11.1"/>
    </reaction>
</comment>
<keyword evidence="3" id="KW-0808">Transferase</keyword>
<keyword evidence="4" id="KW-0547">Nucleotide-binding</keyword>
<dbReference type="GO" id="GO:0004674">
    <property type="term" value="F:protein serine/threonine kinase activity"/>
    <property type="evidence" value="ECO:0007669"/>
    <property type="project" value="UniProtKB-KW"/>
</dbReference>
<keyword evidence="10" id="KW-1185">Reference proteome</keyword>
<keyword evidence="5" id="KW-0418">Kinase</keyword>
<dbReference type="GO" id="GO:0005829">
    <property type="term" value="C:cytosol"/>
    <property type="evidence" value="ECO:0007669"/>
    <property type="project" value="TreeGrafter"/>
</dbReference>
<dbReference type="PANTHER" id="PTHR24054">
    <property type="entry name" value="CASEIN KINASE II SUBUNIT ALPHA"/>
    <property type="match status" value="1"/>
</dbReference>
<comment type="catalytic activity">
    <reaction evidence="8">
        <text>L-seryl-[protein] + ATP = O-phospho-L-seryl-[protein] + ADP + H(+)</text>
        <dbReference type="Rhea" id="RHEA:17989"/>
        <dbReference type="Rhea" id="RHEA-COMP:9863"/>
        <dbReference type="Rhea" id="RHEA-COMP:11604"/>
        <dbReference type="ChEBI" id="CHEBI:15378"/>
        <dbReference type="ChEBI" id="CHEBI:29999"/>
        <dbReference type="ChEBI" id="CHEBI:30616"/>
        <dbReference type="ChEBI" id="CHEBI:83421"/>
        <dbReference type="ChEBI" id="CHEBI:456216"/>
        <dbReference type="EC" id="2.7.11.1"/>
    </reaction>
</comment>
<dbReference type="Proteomes" id="UP000834106">
    <property type="component" value="Chromosome 17"/>
</dbReference>
<dbReference type="EC" id="2.7.11.1" evidence="1"/>
<dbReference type="GO" id="GO:0005524">
    <property type="term" value="F:ATP binding"/>
    <property type="evidence" value="ECO:0007669"/>
    <property type="project" value="UniProtKB-KW"/>
</dbReference>
<evidence type="ECO:0000313" key="9">
    <source>
        <dbReference type="EMBL" id="CAI9780894.1"/>
    </source>
</evidence>
<evidence type="ECO:0000313" key="10">
    <source>
        <dbReference type="Proteomes" id="UP000834106"/>
    </source>
</evidence>